<comment type="catalytic activity">
    <reaction evidence="9 10">
        <text>an alpha-D-Man-(1-&gt;3)-beta-D-Man-(1-&gt;4)-beta-D-GlcNAc-(1-&gt;4)-alpha-D-GlcNAc-diphospho-di-trans,poly-cis-dolichol + GDP-alpha-D-mannose = an alpha-D-Man-(1-&gt;3)-[alpha-D-Man-(1-&gt;6)]-beta-D-Man-(1-&gt;4)-beta-D-GlcNAc-(1-&gt;4)-alpha-D-GlcNAc-diphospho-di-trans,poly-cis-dolichol + GDP + H(+)</text>
        <dbReference type="Rhea" id="RHEA:29519"/>
        <dbReference type="Rhea" id="RHEA-COMP:19513"/>
        <dbReference type="Rhea" id="RHEA-COMP:19515"/>
        <dbReference type="ChEBI" id="CHEBI:15378"/>
        <dbReference type="ChEBI" id="CHEBI:57527"/>
        <dbReference type="ChEBI" id="CHEBI:58189"/>
        <dbReference type="ChEBI" id="CHEBI:132510"/>
        <dbReference type="ChEBI" id="CHEBI:132511"/>
        <dbReference type="EC" id="2.4.1.257"/>
    </reaction>
    <physiologicalReaction direction="left-to-right" evidence="9 10">
        <dbReference type="Rhea" id="RHEA:29520"/>
    </physiologicalReaction>
</comment>
<evidence type="ECO:0000256" key="10">
    <source>
        <dbReference type="RuleBase" id="RU367136"/>
    </source>
</evidence>
<dbReference type="CDD" id="cd03805">
    <property type="entry name" value="GT4_ALG2-like"/>
    <property type="match status" value="1"/>
</dbReference>
<comment type="caution">
    <text evidence="13">The sequence shown here is derived from an EMBL/GenBank/DDBJ whole genome shotgun (WGS) entry which is preliminary data.</text>
</comment>
<feature type="domain" description="Glycosyl transferase family 1" evidence="11">
    <location>
        <begin position="313"/>
        <end position="491"/>
    </location>
</feature>
<dbReference type="GO" id="GO:0005789">
    <property type="term" value="C:endoplasmic reticulum membrane"/>
    <property type="evidence" value="ECO:0007669"/>
    <property type="project" value="UniProtKB-SubCell"/>
</dbReference>
<feature type="domain" description="Glycosyltransferase subfamily 4-like N-terminal" evidence="12">
    <location>
        <begin position="120"/>
        <end position="282"/>
    </location>
</feature>
<evidence type="ECO:0000256" key="6">
    <source>
        <dbReference type="ARBA" id="ARBA00022989"/>
    </source>
</evidence>
<dbReference type="PANTHER" id="PTHR45918:SF1">
    <property type="entry name" value="ALPHA-1,3_1,6-MANNOSYLTRANSFERASE ALG2"/>
    <property type="match status" value="1"/>
</dbReference>
<keyword evidence="5" id="KW-0256">Endoplasmic reticulum</keyword>
<dbReference type="InterPro" id="IPR001296">
    <property type="entry name" value="Glyco_trans_1"/>
</dbReference>
<keyword evidence="6" id="KW-1133">Transmembrane helix</keyword>
<organism evidence="13 14">
    <name type="scientific">Allacma fusca</name>
    <dbReference type="NCBI Taxonomy" id="39272"/>
    <lineage>
        <taxon>Eukaryota</taxon>
        <taxon>Metazoa</taxon>
        <taxon>Ecdysozoa</taxon>
        <taxon>Arthropoda</taxon>
        <taxon>Hexapoda</taxon>
        <taxon>Collembola</taxon>
        <taxon>Symphypleona</taxon>
        <taxon>Sminthuridae</taxon>
        <taxon>Allacma</taxon>
    </lineage>
</organism>
<comment type="subcellular location">
    <subcellularLocation>
        <location evidence="10">Endoplasmic reticulum membrane</location>
        <topology evidence="10">Single-pass membrane protein</topology>
    </subcellularLocation>
</comment>
<comment type="catalytic activity">
    <reaction evidence="8 10">
        <text>a beta-D-Man-(1-&gt;4)-beta-D-GlcNAc-(1-&gt;4)-alpha-D-GlcNAc-diphospho-di-trans,poly-cis-dolichol + GDP-alpha-D-mannose = an alpha-D-Man-(1-&gt;3)-beta-D-Man-(1-&gt;4)-beta-D-GlcNAc-(1-&gt;4)-alpha-D-GlcNAc-diphospho-di-trans,poly-cis-dolichol + GDP + H(+)</text>
        <dbReference type="Rhea" id="RHEA:29515"/>
        <dbReference type="Rhea" id="RHEA-COMP:19511"/>
        <dbReference type="Rhea" id="RHEA-COMP:19513"/>
        <dbReference type="ChEBI" id="CHEBI:15378"/>
        <dbReference type="ChEBI" id="CHEBI:57527"/>
        <dbReference type="ChEBI" id="CHEBI:58189"/>
        <dbReference type="ChEBI" id="CHEBI:58472"/>
        <dbReference type="ChEBI" id="CHEBI:132510"/>
        <dbReference type="EC" id="2.4.1.132"/>
    </reaction>
    <physiologicalReaction direction="left-to-right" evidence="8 10">
        <dbReference type="Rhea" id="RHEA:29516"/>
    </physiologicalReaction>
</comment>
<evidence type="ECO:0000313" key="14">
    <source>
        <dbReference type="Proteomes" id="UP000708208"/>
    </source>
</evidence>
<evidence type="ECO:0000256" key="4">
    <source>
        <dbReference type="ARBA" id="ARBA00022692"/>
    </source>
</evidence>
<reference evidence="13" key="1">
    <citation type="submission" date="2021-06" db="EMBL/GenBank/DDBJ databases">
        <authorList>
            <person name="Hodson N. C."/>
            <person name="Mongue J. A."/>
            <person name="Jaron S. K."/>
        </authorList>
    </citation>
    <scope>NUCLEOTIDE SEQUENCE</scope>
</reference>
<keyword evidence="14" id="KW-1185">Reference proteome</keyword>
<evidence type="ECO:0000256" key="9">
    <source>
        <dbReference type="ARBA" id="ARBA00045104"/>
    </source>
</evidence>
<dbReference type="EC" id="2.4.1.132" evidence="10"/>
<evidence type="ECO:0000313" key="13">
    <source>
        <dbReference type="EMBL" id="CAG7733171.1"/>
    </source>
</evidence>
<dbReference type="GO" id="GO:0102704">
    <property type="term" value="F:GDP-Man:Man(2)GlcNAc(2)-PP-Dol alpha-1,6-mannosyltransferase activity"/>
    <property type="evidence" value="ECO:0007669"/>
    <property type="project" value="UniProtKB-UniRule"/>
</dbReference>
<evidence type="ECO:0000256" key="7">
    <source>
        <dbReference type="ARBA" id="ARBA00023136"/>
    </source>
</evidence>
<comment type="pathway">
    <text evidence="1 10">Protein modification; protein glycosylation.</text>
</comment>
<dbReference type="InterPro" id="IPR028098">
    <property type="entry name" value="Glyco_trans_4-like_N"/>
</dbReference>
<proteinExistence type="inferred from homology"/>
<evidence type="ECO:0000256" key="1">
    <source>
        <dbReference type="ARBA" id="ARBA00004922"/>
    </source>
</evidence>
<accession>A0A8J2KDP1</accession>
<dbReference type="Pfam" id="PF13439">
    <property type="entry name" value="Glyco_transf_4"/>
    <property type="match status" value="1"/>
</dbReference>
<evidence type="ECO:0000259" key="12">
    <source>
        <dbReference type="Pfam" id="PF13439"/>
    </source>
</evidence>
<dbReference type="Pfam" id="PF00534">
    <property type="entry name" value="Glycos_transf_1"/>
    <property type="match status" value="1"/>
</dbReference>
<dbReference type="EC" id="2.4.1.257" evidence="10"/>
<evidence type="ECO:0000256" key="2">
    <source>
        <dbReference type="ARBA" id="ARBA00022676"/>
    </source>
</evidence>
<comment type="similarity">
    <text evidence="10">Belongs to the glycosyltransferase group 1 family.</text>
</comment>
<protein>
    <recommendedName>
        <fullName evidence="10">Alpha-1,3/1,6-mannosyltransferase ALG2</fullName>
        <ecNumber evidence="10">2.4.1.132</ecNumber>
        <ecNumber evidence="10">2.4.1.257</ecNumber>
    </recommendedName>
    <alternativeName>
        <fullName evidence="10">GDP-Man:Man(1)GlcNAc(2)-PP-Dol alpha-1,3-mannosyltransferase</fullName>
    </alternativeName>
</protein>
<evidence type="ECO:0000256" key="8">
    <source>
        <dbReference type="ARBA" id="ARBA00045103"/>
    </source>
</evidence>
<sequence length="531" mass="59468">MISGYVQCRRRPPYTHTVCTPSIPSTRAETTSQRVDVDGVYGIIGDDLKSDLALHPRFLAPFSKLTTGVIVLGSGLKNLNRIGRTLKLKACPLPWSDGRPASMEHPKRRIAFIHPDLGLGGAERLIVDAAMGLKSRGYDVAIFTGYHDRNHAFPETVNGSLKVVSVGHWIPRSIFGRGVALMSYFKMTCTALYLHLFSFFMPDVVVCDQVSACIPFLKIPRLFFSYPQVLFYCHYPDQLLTTRQTFLKALYRKPLDFIEEITTSWADKIVVNSKFTRGVFSKTFTRIKITPDVLYPSINSNLFDEVLRSGTTEKSNLNLPNCRHLFVSLNRFEPKKNIALAIRAMTKLKSCLTGSDYWNDCHLVIAGGYDPRLESCVQYLEELKNLVQKEGLTNHVSFVLSPKDADKITLLSQCLALVYTPSEEHFGIVPLEAMYLGKPVIAVDSGGPRETVVDSSTGFLCPAIESHFGVAMARIVKDPKFAKSLGERGQTRFQNHFSFDEFSKAWDSVTSDLIIPNEPKNSTGNSHKHRD</sequence>
<keyword evidence="2 10" id="KW-0328">Glycosyltransferase</keyword>
<dbReference type="InterPro" id="IPR027054">
    <property type="entry name" value="ALG2"/>
</dbReference>
<keyword evidence="3 10" id="KW-0808">Transferase</keyword>
<dbReference type="OrthoDB" id="448893at2759"/>
<comment type="function">
    <text evidence="10">Mannosylates Man(2)GlcNAc(2)-dolichol diphosphate and Man(1)GlcNAc(2)-dolichol diphosphate to form Man(3)GlcNAc(2)-dolichol diphosphate.</text>
</comment>
<dbReference type="Proteomes" id="UP000708208">
    <property type="component" value="Unassembled WGS sequence"/>
</dbReference>
<keyword evidence="4" id="KW-0812">Transmembrane</keyword>
<dbReference type="AlphaFoldDB" id="A0A8J2KDP1"/>
<gene>
    <name evidence="13" type="ORF">AFUS01_LOCUS21633</name>
</gene>
<dbReference type="GO" id="GO:0004378">
    <property type="term" value="F:GDP-Man:Man(1)GlcNAc(2)-PP-Dol alpha-1,3-mannosyltransferase activity"/>
    <property type="evidence" value="ECO:0007669"/>
    <property type="project" value="UniProtKB-UniRule"/>
</dbReference>
<evidence type="ECO:0000256" key="3">
    <source>
        <dbReference type="ARBA" id="ARBA00022679"/>
    </source>
</evidence>
<evidence type="ECO:0000259" key="11">
    <source>
        <dbReference type="Pfam" id="PF00534"/>
    </source>
</evidence>
<dbReference type="EMBL" id="CAJVCH010244454">
    <property type="protein sequence ID" value="CAG7733171.1"/>
    <property type="molecule type" value="Genomic_DNA"/>
</dbReference>
<keyword evidence="7" id="KW-0472">Membrane</keyword>
<name>A0A8J2KDP1_9HEXA</name>
<dbReference type="PANTHER" id="PTHR45918">
    <property type="entry name" value="ALPHA-1,3/1,6-MANNOSYLTRANSFERASE ALG2"/>
    <property type="match status" value="1"/>
</dbReference>
<evidence type="ECO:0000256" key="5">
    <source>
        <dbReference type="ARBA" id="ARBA00022824"/>
    </source>
</evidence>